<name>A0A5E4AX32_MARMO</name>
<organism evidence="1 2">
    <name type="scientific">Marmota monax</name>
    <name type="common">Woodchuck</name>
    <dbReference type="NCBI Taxonomy" id="9995"/>
    <lineage>
        <taxon>Eukaryota</taxon>
        <taxon>Metazoa</taxon>
        <taxon>Chordata</taxon>
        <taxon>Craniata</taxon>
        <taxon>Vertebrata</taxon>
        <taxon>Euteleostomi</taxon>
        <taxon>Mammalia</taxon>
        <taxon>Eutheria</taxon>
        <taxon>Euarchontoglires</taxon>
        <taxon>Glires</taxon>
        <taxon>Rodentia</taxon>
        <taxon>Sciuromorpha</taxon>
        <taxon>Sciuridae</taxon>
        <taxon>Xerinae</taxon>
        <taxon>Marmotini</taxon>
        <taxon>Marmota</taxon>
    </lineage>
</organism>
<evidence type="ECO:0000313" key="2">
    <source>
        <dbReference type="Proteomes" id="UP000335636"/>
    </source>
</evidence>
<sequence length="130" mass="14216">MRRPSCIGLPEEGAQIMCVDNIRCNGLMMNAFEENSKVTVPQMINPLAASQPVSPSLPMFIHLTHIRTQLPPVSETTVSMLLQVHVPGNSTQQYLASKMPHSFMHTTTNPKADLTKPALDGLTYCQPAAT</sequence>
<keyword evidence="2" id="KW-1185">Reference proteome</keyword>
<evidence type="ECO:0000313" key="1">
    <source>
        <dbReference type="EMBL" id="VTJ61321.1"/>
    </source>
</evidence>
<protein>
    <submittedName>
        <fullName evidence="1">Uncharacterized protein</fullName>
    </submittedName>
</protein>
<comment type="caution">
    <text evidence="1">The sequence shown here is derived from an EMBL/GenBank/DDBJ whole genome shotgun (WGS) entry which is preliminary data.</text>
</comment>
<proteinExistence type="predicted"/>
<dbReference type="Proteomes" id="UP000335636">
    <property type="component" value="Unassembled WGS sequence"/>
</dbReference>
<reference evidence="1" key="1">
    <citation type="submission" date="2019-04" db="EMBL/GenBank/DDBJ databases">
        <authorList>
            <person name="Alioto T."/>
            <person name="Alioto T."/>
        </authorList>
    </citation>
    <scope>NUCLEOTIDE SEQUENCE [LARGE SCALE GENOMIC DNA]</scope>
</reference>
<accession>A0A5E4AX32</accession>
<dbReference type="EMBL" id="CABDUW010000170">
    <property type="protein sequence ID" value="VTJ61321.1"/>
    <property type="molecule type" value="Genomic_DNA"/>
</dbReference>
<gene>
    <name evidence="1" type="ORF">MONAX_5E046336</name>
</gene>
<dbReference type="AlphaFoldDB" id="A0A5E4AX32"/>